<dbReference type="SUPFAM" id="SSF46458">
    <property type="entry name" value="Globin-like"/>
    <property type="match status" value="1"/>
</dbReference>
<sequence>MNETTTIQKLSLYERLGKREGITSLVDDIVEAHMNNPVVKPRFEPYRNQADNLKLIKAHTVDFFCAGTGGLEQYTGRDMLAAHKGMNISEEEFIAVLDDILQVLDQHGIDADSRKDVLAIAYSLKDNIIRV</sequence>
<evidence type="ECO:0000256" key="4">
    <source>
        <dbReference type="ARBA" id="ARBA00023004"/>
    </source>
</evidence>
<keyword evidence="3 5" id="KW-0479">Metal-binding</keyword>
<dbReference type="OrthoDB" id="9795814at2"/>
<dbReference type="InterPro" id="IPR001486">
    <property type="entry name" value="Hemoglobin_trunc"/>
</dbReference>
<gene>
    <name evidence="6" type="ORF">SAMN06296052_10810</name>
</gene>
<evidence type="ECO:0000256" key="2">
    <source>
        <dbReference type="ARBA" id="ARBA00022617"/>
    </source>
</evidence>
<dbReference type="InterPro" id="IPR009050">
    <property type="entry name" value="Globin-like_sf"/>
</dbReference>
<dbReference type="GO" id="GO:0046872">
    <property type="term" value="F:metal ion binding"/>
    <property type="evidence" value="ECO:0007669"/>
    <property type="project" value="UniProtKB-KW"/>
</dbReference>
<evidence type="ECO:0000256" key="3">
    <source>
        <dbReference type="ARBA" id="ARBA00022723"/>
    </source>
</evidence>
<keyword evidence="2 5" id="KW-0349">Heme</keyword>
<keyword evidence="7" id="KW-1185">Reference proteome</keyword>
<accession>A0A239F4J9</accession>
<evidence type="ECO:0000256" key="1">
    <source>
        <dbReference type="ARBA" id="ARBA00022448"/>
    </source>
</evidence>
<keyword evidence="4 5" id="KW-0408">Iron</keyword>
<evidence type="ECO:0000313" key="7">
    <source>
        <dbReference type="Proteomes" id="UP000198432"/>
    </source>
</evidence>
<dbReference type="GO" id="GO:0020037">
    <property type="term" value="F:heme binding"/>
    <property type="evidence" value="ECO:0007669"/>
    <property type="project" value="InterPro"/>
</dbReference>
<dbReference type="EMBL" id="FZOQ01000008">
    <property type="protein sequence ID" value="SNS51836.1"/>
    <property type="molecule type" value="Genomic_DNA"/>
</dbReference>
<evidence type="ECO:0000256" key="5">
    <source>
        <dbReference type="PIRSR" id="PIRSR601486-1"/>
    </source>
</evidence>
<proteinExistence type="predicted"/>
<dbReference type="AlphaFoldDB" id="A0A239F4J9"/>
<dbReference type="InterPro" id="IPR012292">
    <property type="entry name" value="Globin/Proto"/>
</dbReference>
<feature type="binding site" description="distal binding residue" evidence="5">
    <location>
        <position position="59"/>
    </location>
    <ligand>
        <name>heme</name>
        <dbReference type="ChEBI" id="CHEBI:30413"/>
    </ligand>
    <ligandPart>
        <name>Fe</name>
        <dbReference type="ChEBI" id="CHEBI:18248"/>
    </ligandPart>
</feature>
<organism evidence="6 7">
    <name type="scientific">Pontibacter ummariensis</name>
    <dbReference type="NCBI Taxonomy" id="1610492"/>
    <lineage>
        <taxon>Bacteria</taxon>
        <taxon>Pseudomonadati</taxon>
        <taxon>Bacteroidota</taxon>
        <taxon>Cytophagia</taxon>
        <taxon>Cytophagales</taxon>
        <taxon>Hymenobacteraceae</taxon>
        <taxon>Pontibacter</taxon>
    </lineage>
</organism>
<protein>
    <submittedName>
        <fullName evidence="6">Hemoglobin</fullName>
    </submittedName>
</protein>
<dbReference type="Pfam" id="PF01152">
    <property type="entry name" value="Bac_globin"/>
    <property type="match status" value="1"/>
</dbReference>
<dbReference type="Gene3D" id="1.10.490.10">
    <property type="entry name" value="Globins"/>
    <property type="match status" value="1"/>
</dbReference>
<name>A0A239F4J9_9BACT</name>
<evidence type="ECO:0000313" key="6">
    <source>
        <dbReference type="EMBL" id="SNS51836.1"/>
    </source>
</evidence>
<reference evidence="7" key="1">
    <citation type="submission" date="2017-06" db="EMBL/GenBank/DDBJ databases">
        <authorList>
            <person name="Varghese N."/>
            <person name="Submissions S."/>
        </authorList>
    </citation>
    <scope>NUCLEOTIDE SEQUENCE [LARGE SCALE GENOMIC DNA]</scope>
    <source>
        <strain evidence="7">NKM1</strain>
    </source>
</reference>
<dbReference type="CDD" id="cd00454">
    <property type="entry name" value="TrHb1_N"/>
    <property type="match status" value="1"/>
</dbReference>
<dbReference type="RefSeq" id="WP_089319095.1">
    <property type="nucleotide sequence ID" value="NZ_FZOQ01000008.1"/>
</dbReference>
<feature type="binding site" description="distal binding residue" evidence="5">
    <location>
        <position position="83"/>
    </location>
    <ligand>
        <name>heme</name>
        <dbReference type="ChEBI" id="CHEBI:30413"/>
    </ligand>
    <ligandPart>
        <name>Fe</name>
        <dbReference type="ChEBI" id="CHEBI:18248"/>
    </ligandPart>
</feature>
<keyword evidence="1" id="KW-0813">Transport</keyword>
<dbReference type="GO" id="GO:0019825">
    <property type="term" value="F:oxygen binding"/>
    <property type="evidence" value="ECO:0007669"/>
    <property type="project" value="InterPro"/>
</dbReference>
<dbReference type="Proteomes" id="UP000198432">
    <property type="component" value="Unassembled WGS sequence"/>
</dbReference>